<accession>A0AA35PC05</accession>
<dbReference type="EMBL" id="OX395132">
    <property type="protein sequence ID" value="CAI5780325.1"/>
    <property type="molecule type" value="Genomic_DNA"/>
</dbReference>
<keyword evidence="3" id="KW-1185">Reference proteome</keyword>
<name>A0AA35PC05_9SAUR</name>
<protein>
    <submittedName>
        <fullName evidence="2">Uncharacterized protein</fullName>
    </submittedName>
</protein>
<organism evidence="2 3">
    <name type="scientific">Podarcis lilfordi</name>
    <name type="common">Lilford's wall lizard</name>
    <dbReference type="NCBI Taxonomy" id="74358"/>
    <lineage>
        <taxon>Eukaryota</taxon>
        <taxon>Metazoa</taxon>
        <taxon>Chordata</taxon>
        <taxon>Craniata</taxon>
        <taxon>Vertebrata</taxon>
        <taxon>Euteleostomi</taxon>
        <taxon>Lepidosauria</taxon>
        <taxon>Squamata</taxon>
        <taxon>Bifurcata</taxon>
        <taxon>Unidentata</taxon>
        <taxon>Episquamata</taxon>
        <taxon>Laterata</taxon>
        <taxon>Lacertibaenia</taxon>
        <taxon>Lacertidae</taxon>
        <taxon>Podarcis</taxon>
    </lineage>
</organism>
<reference evidence="2" key="1">
    <citation type="submission" date="2022-12" db="EMBL/GenBank/DDBJ databases">
        <authorList>
            <person name="Alioto T."/>
            <person name="Alioto T."/>
            <person name="Gomez Garrido J."/>
        </authorList>
    </citation>
    <scope>NUCLEOTIDE SEQUENCE</scope>
</reference>
<evidence type="ECO:0000313" key="3">
    <source>
        <dbReference type="Proteomes" id="UP001178461"/>
    </source>
</evidence>
<dbReference type="AlphaFoldDB" id="A0AA35PC05"/>
<sequence>MSSDSQVTDLTACEGGHFASPGEAGAGGSDVVRPAAEGGSRDVRLRPASLPRDVAVEPCDSRLLFRRITGK</sequence>
<dbReference type="Proteomes" id="UP001178461">
    <property type="component" value="Chromosome 7"/>
</dbReference>
<evidence type="ECO:0000256" key="1">
    <source>
        <dbReference type="SAM" id="MobiDB-lite"/>
    </source>
</evidence>
<evidence type="ECO:0000313" key="2">
    <source>
        <dbReference type="EMBL" id="CAI5780325.1"/>
    </source>
</evidence>
<proteinExistence type="predicted"/>
<feature type="region of interest" description="Disordered" evidence="1">
    <location>
        <begin position="1"/>
        <end position="44"/>
    </location>
</feature>
<gene>
    <name evidence="2" type="ORF">PODLI_1B016558</name>
</gene>